<accession>A0ABY6KJJ1</accession>
<dbReference type="Proteomes" id="UP001235939">
    <property type="component" value="Chromosome 06"/>
</dbReference>
<dbReference type="InterPro" id="IPR031165">
    <property type="entry name" value="GNAT_YJDJ"/>
</dbReference>
<reference evidence="5 6" key="1">
    <citation type="submission" date="2022-01" db="EMBL/GenBank/DDBJ databases">
        <title>A chromosomal length assembly of Cordylochernes scorpioides.</title>
        <authorList>
            <person name="Zeh D."/>
            <person name="Zeh J."/>
        </authorList>
    </citation>
    <scope>NUCLEOTIDE SEQUENCE [LARGE SCALE GENOMIC DNA]</scope>
    <source>
        <strain evidence="5">IN4F17</strain>
        <tissue evidence="5">Whole Body</tissue>
    </source>
</reference>
<organism evidence="5 6">
    <name type="scientific">Cordylochernes scorpioides</name>
    <dbReference type="NCBI Taxonomy" id="51811"/>
    <lineage>
        <taxon>Eukaryota</taxon>
        <taxon>Metazoa</taxon>
        <taxon>Ecdysozoa</taxon>
        <taxon>Arthropoda</taxon>
        <taxon>Chelicerata</taxon>
        <taxon>Arachnida</taxon>
        <taxon>Pseudoscorpiones</taxon>
        <taxon>Cheliferoidea</taxon>
        <taxon>Chernetidae</taxon>
        <taxon>Cordylochernes</taxon>
    </lineage>
</organism>
<evidence type="ECO:0000256" key="2">
    <source>
        <dbReference type="ARBA" id="ARBA00020243"/>
    </source>
</evidence>
<feature type="domain" description="N-acetyltransferase" evidence="4">
    <location>
        <begin position="18"/>
        <end position="111"/>
    </location>
</feature>
<dbReference type="PANTHER" id="PTHR31435">
    <property type="entry name" value="PROTEIN NATD1"/>
    <property type="match status" value="1"/>
</dbReference>
<dbReference type="SUPFAM" id="SSF55729">
    <property type="entry name" value="Acyl-CoA N-acyltransferases (Nat)"/>
    <property type="match status" value="1"/>
</dbReference>
<evidence type="ECO:0000313" key="6">
    <source>
        <dbReference type="Proteomes" id="UP001235939"/>
    </source>
</evidence>
<dbReference type="Gene3D" id="3.40.630.30">
    <property type="match status" value="1"/>
</dbReference>
<dbReference type="InterPro" id="IPR045057">
    <property type="entry name" value="Gcn5-rel_NAT"/>
</dbReference>
<keyword evidence="6" id="KW-1185">Reference proteome</keyword>
<dbReference type="PROSITE" id="PS51729">
    <property type="entry name" value="GNAT_YJDJ"/>
    <property type="match status" value="1"/>
</dbReference>
<gene>
    <name evidence="5" type="ORF">LAZ67_6002001</name>
</gene>
<evidence type="ECO:0000256" key="3">
    <source>
        <dbReference type="ARBA" id="ARBA00031876"/>
    </source>
</evidence>
<name>A0ABY6KJJ1_9ARAC</name>
<comment type="similarity">
    <text evidence="1">Belongs to the NATD1 family.</text>
</comment>
<dbReference type="Pfam" id="PF14542">
    <property type="entry name" value="Acetyltransf_CG"/>
    <property type="match status" value="1"/>
</dbReference>
<dbReference type="EMBL" id="CP092868">
    <property type="protein sequence ID" value="UYV69006.1"/>
    <property type="molecule type" value="Genomic_DNA"/>
</dbReference>
<proteinExistence type="inferred from homology"/>
<sequence length="111" mass="12616">MYQVMYQAMYQAMYQVMYQAMYQAMYQVMVGSDCLYCTALLQYNLLNSGAALDLVHTEVPSSLRGQGVAQHLVKAALDHVVEKDLKVRLTCTYCQKYVASNPDPKLKPHLI</sequence>
<evidence type="ECO:0000313" key="5">
    <source>
        <dbReference type="EMBL" id="UYV69006.1"/>
    </source>
</evidence>
<protein>
    <recommendedName>
        <fullName evidence="2">Protein NATD1</fullName>
    </recommendedName>
    <alternativeName>
        <fullName evidence="3">N-acetyltransferase domain-containing protein 1</fullName>
    </alternativeName>
</protein>
<evidence type="ECO:0000256" key="1">
    <source>
        <dbReference type="ARBA" id="ARBA00006233"/>
    </source>
</evidence>
<dbReference type="PANTHER" id="PTHR31435:SF9">
    <property type="entry name" value="PROTEIN NATD1"/>
    <property type="match status" value="1"/>
</dbReference>
<evidence type="ECO:0000259" key="4">
    <source>
        <dbReference type="PROSITE" id="PS51729"/>
    </source>
</evidence>
<dbReference type="InterPro" id="IPR016181">
    <property type="entry name" value="Acyl_CoA_acyltransferase"/>
</dbReference>